<dbReference type="OrthoDB" id="4070545at2759"/>
<accession>A0A1E4RY55</accession>
<organism evidence="3 4">
    <name type="scientific">Cyberlindnera jadinii (strain ATCC 18201 / CBS 1600 / BCRC 20928 / JCM 3617 / NBRC 0987 / NRRL Y-1542)</name>
    <name type="common">Torula yeast</name>
    <name type="synonym">Candida utilis</name>
    <dbReference type="NCBI Taxonomy" id="983966"/>
    <lineage>
        <taxon>Eukaryota</taxon>
        <taxon>Fungi</taxon>
        <taxon>Dikarya</taxon>
        <taxon>Ascomycota</taxon>
        <taxon>Saccharomycotina</taxon>
        <taxon>Saccharomycetes</taxon>
        <taxon>Phaffomycetales</taxon>
        <taxon>Phaffomycetaceae</taxon>
        <taxon>Cyberlindnera</taxon>
    </lineage>
</organism>
<feature type="signal peptide" evidence="1">
    <location>
        <begin position="1"/>
        <end position="22"/>
    </location>
</feature>
<gene>
    <name evidence="3" type="ORF">CYBJADRAFT_174667</name>
</gene>
<protein>
    <recommendedName>
        <fullName evidence="2">Flo11 domain-containing protein</fullName>
    </recommendedName>
</protein>
<dbReference type="InterPro" id="IPR018789">
    <property type="entry name" value="Flo11"/>
</dbReference>
<dbReference type="GeneID" id="30991008"/>
<name>A0A1E4RY55_CYBJN</name>
<dbReference type="RefSeq" id="XP_020069054.1">
    <property type="nucleotide sequence ID" value="XM_020216612.1"/>
</dbReference>
<dbReference type="SMART" id="SM01213">
    <property type="entry name" value="Flo11"/>
    <property type="match status" value="1"/>
</dbReference>
<dbReference type="AlphaFoldDB" id="A0A1E4RY55"/>
<feature type="chain" id="PRO_5009162561" description="Flo11 domain-containing protein" evidence="1">
    <location>
        <begin position="23"/>
        <end position="185"/>
    </location>
</feature>
<keyword evidence="4" id="KW-1185">Reference proteome</keyword>
<reference evidence="3 4" key="1">
    <citation type="journal article" date="2016" name="Proc. Natl. Acad. Sci. U.S.A.">
        <title>Comparative genomics of biotechnologically important yeasts.</title>
        <authorList>
            <person name="Riley R."/>
            <person name="Haridas S."/>
            <person name="Wolfe K.H."/>
            <person name="Lopes M.R."/>
            <person name="Hittinger C.T."/>
            <person name="Goeker M."/>
            <person name="Salamov A.A."/>
            <person name="Wisecaver J.H."/>
            <person name="Long T.M."/>
            <person name="Calvey C.H."/>
            <person name="Aerts A.L."/>
            <person name="Barry K.W."/>
            <person name="Choi C."/>
            <person name="Clum A."/>
            <person name="Coughlan A.Y."/>
            <person name="Deshpande S."/>
            <person name="Douglass A.P."/>
            <person name="Hanson S.J."/>
            <person name="Klenk H.-P."/>
            <person name="LaButti K.M."/>
            <person name="Lapidus A."/>
            <person name="Lindquist E.A."/>
            <person name="Lipzen A.M."/>
            <person name="Meier-Kolthoff J.P."/>
            <person name="Ohm R.A."/>
            <person name="Otillar R.P."/>
            <person name="Pangilinan J.L."/>
            <person name="Peng Y."/>
            <person name="Rokas A."/>
            <person name="Rosa C.A."/>
            <person name="Scheuner C."/>
            <person name="Sibirny A.A."/>
            <person name="Slot J.C."/>
            <person name="Stielow J.B."/>
            <person name="Sun H."/>
            <person name="Kurtzman C.P."/>
            <person name="Blackwell M."/>
            <person name="Grigoriev I.V."/>
            <person name="Jeffries T.W."/>
        </authorList>
    </citation>
    <scope>NUCLEOTIDE SEQUENCE [LARGE SCALE GENOMIC DNA]</scope>
    <source>
        <strain evidence="4">ATCC 18201 / CBS 1600 / BCRC 20928 / JCM 3617 / NBRC 0987 / NRRL Y-1542</strain>
    </source>
</reference>
<feature type="non-terminal residue" evidence="3">
    <location>
        <position position="185"/>
    </location>
</feature>
<evidence type="ECO:0000313" key="4">
    <source>
        <dbReference type="Proteomes" id="UP000094389"/>
    </source>
</evidence>
<dbReference type="EMBL" id="KV453937">
    <property type="protein sequence ID" value="ODV72015.1"/>
    <property type="molecule type" value="Genomic_DNA"/>
</dbReference>
<keyword evidence="1" id="KW-0732">Signal</keyword>
<dbReference type="Pfam" id="PF10182">
    <property type="entry name" value="Flo11"/>
    <property type="match status" value="1"/>
</dbReference>
<sequence length="185" mass="20513">MKFYNSLLIAANIIGLSLGTDALTSQTCSEVIEECPDLDFTFHSKNVRLPLADISISEVVWTGGDTYDVTVNFKAKETLMDIKYLTELKLLVDGGVIFSRNSGERYISDPSDWSFTIALNLVPDENCRIRPKIDIQYDWCTAGVMTLGDDKEATIPVEGATEACAAWSQVYEKSYDYSPGCNHDA</sequence>
<evidence type="ECO:0000256" key="1">
    <source>
        <dbReference type="SAM" id="SignalP"/>
    </source>
</evidence>
<feature type="domain" description="Flo11" evidence="2">
    <location>
        <begin position="22"/>
        <end position="185"/>
    </location>
</feature>
<dbReference type="Proteomes" id="UP000094389">
    <property type="component" value="Unassembled WGS sequence"/>
</dbReference>
<proteinExistence type="predicted"/>
<dbReference type="PROSITE" id="PS51824">
    <property type="entry name" value="FLO11"/>
    <property type="match status" value="1"/>
</dbReference>
<evidence type="ECO:0000313" key="3">
    <source>
        <dbReference type="EMBL" id="ODV72015.1"/>
    </source>
</evidence>
<evidence type="ECO:0000259" key="2">
    <source>
        <dbReference type="PROSITE" id="PS51824"/>
    </source>
</evidence>